<reference evidence="1 2" key="1">
    <citation type="submission" date="2024-05" db="EMBL/GenBank/DDBJ databases">
        <title>A high-quality chromosomal-level genome assembly of Topmouth culter (Culter alburnus).</title>
        <authorList>
            <person name="Zhao H."/>
        </authorList>
    </citation>
    <scope>NUCLEOTIDE SEQUENCE [LARGE SCALE GENOMIC DNA]</scope>
    <source>
        <strain evidence="1">CATC2023</strain>
        <tissue evidence="1">Muscle</tissue>
    </source>
</reference>
<name>A0AAW1ZCL7_CULAL</name>
<protein>
    <submittedName>
        <fullName evidence="1">Uncharacterized protein</fullName>
    </submittedName>
</protein>
<dbReference type="AlphaFoldDB" id="A0AAW1ZCL7"/>
<comment type="caution">
    <text evidence="1">The sequence shown here is derived from an EMBL/GenBank/DDBJ whole genome shotgun (WGS) entry which is preliminary data.</text>
</comment>
<dbReference type="EMBL" id="JAWDJR010000018">
    <property type="protein sequence ID" value="KAK9959061.1"/>
    <property type="molecule type" value="Genomic_DNA"/>
</dbReference>
<accession>A0AAW1ZCL7</accession>
<keyword evidence="2" id="KW-1185">Reference proteome</keyword>
<sequence>MSSVLCENVWRPDRHASFLPPCVSSELCSLTAVALMTGVAARYRDIQEALKALCGHR</sequence>
<proteinExistence type="predicted"/>
<feature type="non-terminal residue" evidence="1">
    <location>
        <position position="57"/>
    </location>
</feature>
<organism evidence="1 2">
    <name type="scientific">Culter alburnus</name>
    <name type="common">Topmouth culter</name>
    <dbReference type="NCBI Taxonomy" id="194366"/>
    <lineage>
        <taxon>Eukaryota</taxon>
        <taxon>Metazoa</taxon>
        <taxon>Chordata</taxon>
        <taxon>Craniata</taxon>
        <taxon>Vertebrata</taxon>
        <taxon>Euteleostomi</taxon>
        <taxon>Actinopterygii</taxon>
        <taxon>Neopterygii</taxon>
        <taxon>Teleostei</taxon>
        <taxon>Ostariophysi</taxon>
        <taxon>Cypriniformes</taxon>
        <taxon>Xenocyprididae</taxon>
        <taxon>Xenocypridinae</taxon>
        <taxon>Culter</taxon>
    </lineage>
</organism>
<gene>
    <name evidence="1" type="ORF">ABG768_011146</name>
</gene>
<evidence type="ECO:0000313" key="2">
    <source>
        <dbReference type="Proteomes" id="UP001479290"/>
    </source>
</evidence>
<evidence type="ECO:0000313" key="1">
    <source>
        <dbReference type="EMBL" id="KAK9959061.1"/>
    </source>
</evidence>
<dbReference type="Proteomes" id="UP001479290">
    <property type="component" value="Unassembled WGS sequence"/>
</dbReference>